<proteinExistence type="predicted"/>
<evidence type="ECO:0008006" key="3">
    <source>
        <dbReference type="Google" id="ProtNLM"/>
    </source>
</evidence>
<evidence type="ECO:0000313" key="1">
    <source>
        <dbReference type="EMBL" id="KUO96871.1"/>
    </source>
</evidence>
<dbReference type="RefSeq" id="WP_067712904.1">
    <property type="nucleotide sequence ID" value="NZ_LPVJ01000009.1"/>
</dbReference>
<dbReference type="Proteomes" id="UP000053557">
    <property type="component" value="Unassembled WGS sequence"/>
</dbReference>
<dbReference type="AlphaFoldDB" id="A0A117SYF7"/>
<name>A0A117SYF7_9BACL</name>
<keyword evidence="2" id="KW-1185">Reference proteome</keyword>
<dbReference type="OrthoDB" id="2382111at2"/>
<comment type="caution">
    <text evidence="1">The sequence shown here is derived from an EMBL/GenBank/DDBJ whole genome shotgun (WGS) entry which is preliminary data.</text>
</comment>
<reference evidence="1 2" key="1">
    <citation type="submission" date="2015-12" db="EMBL/GenBank/DDBJ databases">
        <title>Draft genome sequence of Acidibacillus ferrooxidans ITV001, isolated from a chalcopyrite acid mine drainage site in Brazil.</title>
        <authorList>
            <person name="Dall'Agnol H."/>
            <person name="Nancucheo I."/>
            <person name="Johnson B."/>
            <person name="Oliveira R."/>
            <person name="Leite L."/>
            <person name="Pylro V."/>
            <person name="Nunes G.L."/>
            <person name="Tzotzos G."/>
            <person name="Fernandes G.R."/>
            <person name="Dutra J."/>
            <person name="Orellana S.C."/>
            <person name="Oliveira G."/>
        </authorList>
    </citation>
    <scope>NUCLEOTIDE SEQUENCE [LARGE SCALE GENOMIC DNA]</scope>
    <source>
        <strain evidence="2">ITV01</strain>
    </source>
</reference>
<gene>
    <name evidence="1" type="ORF">ATW55_08675</name>
</gene>
<dbReference type="EMBL" id="LPVJ01000009">
    <property type="protein sequence ID" value="KUO96871.1"/>
    <property type="molecule type" value="Genomic_DNA"/>
</dbReference>
<organism evidence="1 2">
    <name type="scientific">Ferroacidibacillus organovorans</name>
    <dbReference type="NCBI Taxonomy" id="1765683"/>
    <lineage>
        <taxon>Bacteria</taxon>
        <taxon>Bacillati</taxon>
        <taxon>Bacillota</taxon>
        <taxon>Bacilli</taxon>
        <taxon>Bacillales</taxon>
        <taxon>Alicyclobacillaceae</taxon>
        <taxon>Ferroacidibacillus</taxon>
    </lineage>
</organism>
<accession>A0A117SYF7</accession>
<protein>
    <recommendedName>
        <fullName evidence="3">HEPN domain-containing protein</fullName>
    </recommendedName>
</protein>
<sequence length="111" mass="12875">MSDTEINWRLQDVHDALLRAKDAYAIMQQSDFEDASENADYFQMTFYELVDALRAWYEASAHSQVKHQSALRITEIANVLNQLPDPLKLPFETEMELMVEGYTRNADSTQQ</sequence>
<evidence type="ECO:0000313" key="2">
    <source>
        <dbReference type="Proteomes" id="UP000053557"/>
    </source>
</evidence>